<dbReference type="RefSeq" id="WP_097113695.1">
    <property type="nucleotide sequence ID" value="NZ_CP083931.1"/>
</dbReference>
<dbReference type="InterPro" id="IPR019722">
    <property type="entry name" value="HI_0552_fam"/>
</dbReference>
<gene>
    <name evidence="1" type="ORF">SAMN02746062_00608</name>
</gene>
<keyword evidence="2" id="KW-1185">Reference proteome</keyword>
<sequence length="208" mass="24541">MLTPTHCDLFKQPFFQFAQLKQYCPERIEPLKSAYKNAWQDWRDEIVQAACELGEPFAPPHIERWCNGWQVRAHFFAYFKYAQYENSAAILSLILNRKRLTVSLDWHAYRANRSAYSLAQYNQWLDILDTPTWGNFDIWHGNDDEYADYPQLATLPENALNLRDPNDFFCIGKHLERDDLAKHNSLEFIVATIKQLLPLYEQIHIQAA</sequence>
<dbReference type="OrthoDB" id="2360289at2"/>
<dbReference type="EMBL" id="OCNF01000004">
    <property type="protein sequence ID" value="SOD66443.1"/>
    <property type="molecule type" value="Genomic_DNA"/>
</dbReference>
<accession>A0A286E6C6</accession>
<organism evidence="1 2">
    <name type="scientific">Alysiella filiformis DSM 16848</name>
    <dbReference type="NCBI Taxonomy" id="1120981"/>
    <lineage>
        <taxon>Bacteria</taxon>
        <taxon>Pseudomonadati</taxon>
        <taxon>Pseudomonadota</taxon>
        <taxon>Betaproteobacteria</taxon>
        <taxon>Neisseriales</taxon>
        <taxon>Neisseriaceae</taxon>
        <taxon>Alysiella</taxon>
    </lineage>
</organism>
<dbReference type="Proteomes" id="UP000219669">
    <property type="component" value="Unassembled WGS sequence"/>
</dbReference>
<protein>
    <submittedName>
        <fullName evidence="1">Glucose-6-phosphate 1-dehydrogenase</fullName>
    </submittedName>
</protein>
<reference evidence="1 2" key="1">
    <citation type="submission" date="2017-09" db="EMBL/GenBank/DDBJ databases">
        <authorList>
            <person name="Ehlers B."/>
            <person name="Leendertz F.H."/>
        </authorList>
    </citation>
    <scope>NUCLEOTIDE SEQUENCE [LARGE SCALE GENOMIC DNA]</scope>
    <source>
        <strain evidence="1 2">DSM 16848</strain>
    </source>
</reference>
<dbReference type="AlphaFoldDB" id="A0A286E6C6"/>
<proteinExistence type="predicted"/>
<dbReference type="Pfam" id="PF10786">
    <property type="entry name" value="HI_0552"/>
    <property type="match status" value="1"/>
</dbReference>
<evidence type="ECO:0000313" key="1">
    <source>
        <dbReference type="EMBL" id="SOD66443.1"/>
    </source>
</evidence>
<evidence type="ECO:0000313" key="2">
    <source>
        <dbReference type="Proteomes" id="UP000219669"/>
    </source>
</evidence>
<name>A0A286E6C6_9NEIS</name>